<dbReference type="SUPFAM" id="SSF51905">
    <property type="entry name" value="FAD/NAD(P)-binding domain"/>
    <property type="match status" value="1"/>
</dbReference>
<evidence type="ECO:0000256" key="2">
    <source>
        <dbReference type="ARBA" id="ARBA00010790"/>
    </source>
</evidence>
<dbReference type="InterPro" id="IPR012132">
    <property type="entry name" value="GMC_OxRdtase"/>
</dbReference>
<dbReference type="Gene3D" id="3.50.50.60">
    <property type="entry name" value="FAD/NAD(P)-binding domain"/>
    <property type="match status" value="1"/>
</dbReference>
<dbReference type="Gene3D" id="3.30.560.10">
    <property type="entry name" value="Glucose Oxidase, domain 3"/>
    <property type="match status" value="1"/>
</dbReference>
<name>A0A1B6C9C2_9HEMI</name>
<accession>A0A1B6C9C2</accession>
<comment type="similarity">
    <text evidence="2">Belongs to the GMC oxidoreductase family.</text>
</comment>
<dbReference type="PANTHER" id="PTHR11552:SF216">
    <property type="entry name" value="GLUCOSE-METHANOL-CHOLINE OXIDOREDUCTASE N-TERMINAL DOMAIN-CONTAINING PROTEIN"/>
    <property type="match status" value="1"/>
</dbReference>
<feature type="domain" description="Glucose-methanol-choline oxidoreductase N-terminal" evidence="6">
    <location>
        <begin position="3"/>
        <end position="132"/>
    </location>
</feature>
<feature type="non-terminal residue" evidence="7">
    <location>
        <position position="132"/>
    </location>
</feature>
<protein>
    <recommendedName>
        <fullName evidence="6">Glucose-methanol-choline oxidoreductase N-terminal domain-containing protein</fullName>
    </recommendedName>
</protein>
<dbReference type="InterPro" id="IPR000172">
    <property type="entry name" value="GMC_OxRdtase_N"/>
</dbReference>
<evidence type="ECO:0000256" key="4">
    <source>
        <dbReference type="ARBA" id="ARBA00022827"/>
    </source>
</evidence>
<sequence>LNNSGWSYEELLPLFKKAENMTDPEVLADPDFDKYHGRSGYITLESYDYKAETDFIPIFKKAMNEIGYNYYPDINAKHKRGLFKLHATLRNKRRCSSAKAYLSSGQNRYNLFISTHSLVTKVITHDNKALGV</sequence>
<keyword evidence="4" id="KW-0274">FAD</keyword>
<dbReference type="GO" id="GO:0016614">
    <property type="term" value="F:oxidoreductase activity, acting on CH-OH group of donors"/>
    <property type="evidence" value="ECO:0007669"/>
    <property type="project" value="InterPro"/>
</dbReference>
<dbReference type="PANTHER" id="PTHR11552">
    <property type="entry name" value="GLUCOSE-METHANOL-CHOLINE GMC OXIDOREDUCTASE"/>
    <property type="match status" value="1"/>
</dbReference>
<reference evidence="7" key="1">
    <citation type="submission" date="2015-12" db="EMBL/GenBank/DDBJ databases">
        <title>De novo transcriptome assembly of four potential Pierce s Disease insect vectors from Arizona vineyards.</title>
        <authorList>
            <person name="Tassone E.E."/>
        </authorList>
    </citation>
    <scope>NUCLEOTIDE SEQUENCE</scope>
</reference>
<organism evidence="7">
    <name type="scientific">Clastoptera arizonana</name>
    <name type="common">Arizona spittle bug</name>
    <dbReference type="NCBI Taxonomy" id="38151"/>
    <lineage>
        <taxon>Eukaryota</taxon>
        <taxon>Metazoa</taxon>
        <taxon>Ecdysozoa</taxon>
        <taxon>Arthropoda</taxon>
        <taxon>Hexapoda</taxon>
        <taxon>Insecta</taxon>
        <taxon>Pterygota</taxon>
        <taxon>Neoptera</taxon>
        <taxon>Paraneoptera</taxon>
        <taxon>Hemiptera</taxon>
        <taxon>Auchenorrhyncha</taxon>
        <taxon>Cercopoidea</taxon>
        <taxon>Clastopteridae</taxon>
        <taxon>Clastoptera</taxon>
    </lineage>
</organism>
<dbReference type="AlphaFoldDB" id="A0A1B6C9C2"/>
<dbReference type="InterPro" id="IPR027424">
    <property type="entry name" value="Glucose_Oxidase_domain_2"/>
</dbReference>
<dbReference type="InterPro" id="IPR036188">
    <property type="entry name" value="FAD/NAD-bd_sf"/>
</dbReference>
<proteinExistence type="inferred from homology"/>
<keyword evidence="5" id="KW-0560">Oxidoreductase</keyword>
<evidence type="ECO:0000256" key="5">
    <source>
        <dbReference type="ARBA" id="ARBA00023002"/>
    </source>
</evidence>
<evidence type="ECO:0000259" key="6">
    <source>
        <dbReference type="Pfam" id="PF00732"/>
    </source>
</evidence>
<comment type="cofactor">
    <cofactor evidence="1">
        <name>FAD</name>
        <dbReference type="ChEBI" id="CHEBI:57692"/>
    </cofactor>
</comment>
<keyword evidence="3" id="KW-0285">Flavoprotein</keyword>
<evidence type="ECO:0000256" key="3">
    <source>
        <dbReference type="ARBA" id="ARBA00022630"/>
    </source>
</evidence>
<dbReference type="Pfam" id="PF00732">
    <property type="entry name" value="GMC_oxred_N"/>
    <property type="match status" value="1"/>
</dbReference>
<dbReference type="EMBL" id="GEDC01027369">
    <property type="protein sequence ID" value="JAS09929.1"/>
    <property type="molecule type" value="Transcribed_RNA"/>
</dbReference>
<dbReference type="GO" id="GO:0050660">
    <property type="term" value="F:flavin adenine dinucleotide binding"/>
    <property type="evidence" value="ECO:0007669"/>
    <property type="project" value="InterPro"/>
</dbReference>
<evidence type="ECO:0000256" key="1">
    <source>
        <dbReference type="ARBA" id="ARBA00001974"/>
    </source>
</evidence>
<feature type="non-terminal residue" evidence="7">
    <location>
        <position position="1"/>
    </location>
</feature>
<evidence type="ECO:0000313" key="7">
    <source>
        <dbReference type="EMBL" id="JAS09929.1"/>
    </source>
</evidence>
<gene>
    <name evidence="7" type="ORF">g.44828</name>
</gene>
<dbReference type="Gene3D" id="4.10.450.10">
    <property type="entry name" value="Glucose Oxidase, domain 2"/>
    <property type="match status" value="1"/>
</dbReference>